<feature type="region of interest" description="Disordered" evidence="1">
    <location>
        <begin position="193"/>
        <end position="212"/>
    </location>
</feature>
<dbReference type="Proteomes" id="UP001224661">
    <property type="component" value="Unassembled WGS sequence"/>
</dbReference>
<gene>
    <name evidence="2" type="ORF">QIS99_21565</name>
</gene>
<evidence type="ECO:0008006" key="4">
    <source>
        <dbReference type="Google" id="ProtNLM"/>
    </source>
</evidence>
<dbReference type="RefSeq" id="WP_282515217.1">
    <property type="nucleotide sequence ID" value="NZ_JASCIR010000019.1"/>
</dbReference>
<dbReference type="SUPFAM" id="SSF48452">
    <property type="entry name" value="TPR-like"/>
    <property type="match status" value="1"/>
</dbReference>
<accession>A0ABT6RWD7</accession>
<sequence>MRAQVCSAAGEAAMARGRYEQAQSEYEEALHLAYEVGAHAEAPFLIARLGEIAYRSGDTPLAEGALAEADAEADRYGAVDARAFVRALSSTIALGEGDAVRAREECEAARDQGERTTPPPQFDAAIAHPDGRVTAAESTPRAGLPLLAEGLRRAVPARCAELVLATLTESVAVLLLAPDDPARAARLHWAATARRSGRPRSQPERAEADSVEDGLRTALGEQRYARERTAGAALTAKDVLGEVSAGERELGIAWP</sequence>
<evidence type="ECO:0000313" key="3">
    <source>
        <dbReference type="Proteomes" id="UP001224661"/>
    </source>
</evidence>
<proteinExistence type="predicted"/>
<dbReference type="Gene3D" id="1.25.40.10">
    <property type="entry name" value="Tetratricopeptide repeat domain"/>
    <property type="match status" value="1"/>
</dbReference>
<keyword evidence="3" id="KW-1185">Reference proteome</keyword>
<reference evidence="2 3" key="1">
    <citation type="submission" date="2023-05" db="EMBL/GenBank/DDBJ databases">
        <title>Draft genome sequence of Streptomyces sp. B-S-A8 isolated from a cave soil in Thailand.</title>
        <authorList>
            <person name="Chamroensaksri N."/>
            <person name="Muangham S."/>
        </authorList>
    </citation>
    <scope>NUCLEOTIDE SEQUENCE [LARGE SCALE GENOMIC DNA]</scope>
    <source>
        <strain evidence="2 3">B-S-A8</strain>
    </source>
</reference>
<dbReference type="EMBL" id="JASCIR010000019">
    <property type="protein sequence ID" value="MDI3388758.1"/>
    <property type="molecule type" value="Genomic_DNA"/>
</dbReference>
<name>A0ABT6RWD7_9ACTN</name>
<comment type="caution">
    <text evidence="2">The sequence shown here is derived from an EMBL/GenBank/DDBJ whole genome shotgun (WGS) entry which is preliminary data.</text>
</comment>
<protein>
    <recommendedName>
        <fullName evidence="4">Tetratricopeptide repeat protein</fullName>
    </recommendedName>
</protein>
<evidence type="ECO:0000313" key="2">
    <source>
        <dbReference type="EMBL" id="MDI3388758.1"/>
    </source>
</evidence>
<evidence type="ECO:0000256" key="1">
    <source>
        <dbReference type="SAM" id="MobiDB-lite"/>
    </source>
</evidence>
<organism evidence="2 3">
    <name type="scientific">Streptomyces solicavernae</name>
    <dbReference type="NCBI Taxonomy" id="3043614"/>
    <lineage>
        <taxon>Bacteria</taxon>
        <taxon>Bacillati</taxon>
        <taxon>Actinomycetota</taxon>
        <taxon>Actinomycetes</taxon>
        <taxon>Kitasatosporales</taxon>
        <taxon>Streptomycetaceae</taxon>
        <taxon>Streptomyces</taxon>
    </lineage>
</organism>
<dbReference type="InterPro" id="IPR011990">
    <property type="entry name" value="TPR-like_helical_dom_sf"/>
</dbReference>